<dbReference type="FunFam" id="1.20.58.760:FF:000001">
    <property type="entry name" value="ATP-dependent zinc metalloprotease FtsH"/>
    <property type="match status" value="1"/>
</dbReference>
<keyword evidence="17" id="KW-0175">Coiled coil</keyword>
<dbReference type="InterPro" id="IPR003960">
    <property type="entry name" value="ATPase_AAA_CS"/>
</dbReference>
<evidence type="ECO:0000256" key="2">
    <source>
        <dbReference type="ARBA" id="ARBA00010044"/>
    </source>
</evidence>
<evidence type="ECO:0000256" key="5">
    <source>
        <dbReference type="ARBA" id="ARBA00022692"/>
    </source>
</evidence>
<evidence type="ECO:0000256" key="8">
    <source>
        <dbReference type="ARBA" id="ARBA00022801"/>
    </source>
</evidence>
<dbReference type="PROSITE" id="PS00674">
    <property type="entry name" value="AAA"/>
    <property type="match status" value="1"/>
</dbReference>
<keyword evidence="13 15" id="KW-0472">Membrane</keyword>
<keyword evidence="12 15" id="KW-0482">Metalloprotease</keyword>
<dbReference type="SMART" id="SM00382">
    <property type="entry name" value="AAA"/>
    <property type="match status" value="1"/>
</dbReference>
<dbReference type="Pfam" id="PF06480">
    <property type="entry name" value="FtsH_ext"/>
    <property type="match status" value="1"/>
</dbReference>
<comment type="caution">
    <text evidence="19">The sequence shown here is derived from an EMBL/GenBank/DDBJ whole genome shotgun (WGS) entry which is preliminary data.</text>
</comment>
<dbReference type="Pfam" id="PF00004">
    <property type="entry name" value="AAA"/>
    <property type="match status" value="1"/>
</dbReference>
<dbReference type="GO" id="GO:0004176">
    <property type="term" value="F:ATP-dependent peptidase activity"/>
    <property type="evidence" value="ECO:0007669"/>
    <property type="project" value="InterPro"/>
</dbReference>
<dbReference type="InterPro" id="IPR000642">
    <property type="entry name" value="Peptidase_M41"/>
</dbReference>
<dbReference type="GO" id="GO:0016887">
    <property type="term" value="F:ATP hydrolysis activity"/>
    <property type="evidence" value="ECO:0007669"/>
    <property type="project" value="UniProtKB-UniRule"/>
</dbReference>
<comment type="subcellular location">
    <subcellularLocation>
        <location evidence="15">Cell membrane</location>
        <topology evidence="15">Multi-pass membrane protein</topology>
        <orientation evidence="15">Cytoplasmic side</orientation>
    </subcellularLocation>
    <subcellularLocation>
        <location evidence="1">Membrane</location>
    </subcellularLocation>
</comment>
<reference evidence="19 20" key="1">
    <citation type="submission" date="2020-08" db="EMBL/GenBank/DDBJ databases">
        <title>Bridging the membrane lipid divide: bacteria of the FCB group superphylum have the potential to synthesize archaeal ether lipids.</title>
        <authorList>
            <person name="Villanueva L."/>
            <person name="Von Meijenfeldt F.A.B."/>
            <person name="Westbye A.B."/>
            <person name="Yadav S."/>
            <person name="Hopmans E.C."/>
            <person name="Dutilh B.E."/>
            <person name="Sinninghe Damste J.S."/>
        </authorList>
    </citation>
    <scope>NUCLEOTIDE SEQUENCE [LARGE SCALE GENOMIC DNA]</scope>
    <source>
        <strain evidence="19">NIOZ-UU81</strain>
    </source>
</reference>
<evidence type="ECO:0000256" key="12">
    <source>
        <dbReference type="ARBA" id="ARBA00023049"/>
    </source>
</evidence>
<dbReference type="SUPFAM" id="SSF140990">
    <property type="entry name" value="FtsH protease domain-like"/>
    <property type="match status" value="1"/>
</dbReference>
<dbReference type="Pfam" id="PF17862">
    <property type="entry name" value="AAA_lid_3"/>
    <property type="match status" value="1"/>
</dbReference>
<dbReference type="InterPro" id="IPR005936">
    <property type="entry name" value="FtsH"/>
</dbReference>
<proteinExistence type="inferred from homology"/>
<dbReference type="GO" id="GO:0030163">
    <property type="term" value="P:protein catabolic process"/>
    <property type="evidence" value="ECO:0007669"/>
    <property type="project" value="UniProtKB-UniRule"/>
</dbReference>
<dbReference type="InterPro" id="IPR041569">
    <property type="entry name" value="AAA_lid_3"/>
</dbReference>
<dbReference type="NCBIfam" id="TIGR01241">
    <property type="entry name" value="FtsH_fam"/>
    <property type="match status" value="1"/>
</dbReference>
<dbReference type="InterPro" id="IPR003959">
    <property type="entry name" value="ATPase_AAA_core"/>
</dbReference>
<evidence type="ECO:0000256" key="10">
    <source>
        <dbReference type="ARBA" id="ARBA00022840"/>
    </source>
</evidence>
<keyword evidence="7 15" id="KW-0547">Nucleotide-binding</keyword>
<dbReference type="Pfam" id="PF01434">
    <property type="entry name" value="Peptidase_M41"/>
    <property type="match status" value="1"/>
</dbReference>
<dbReference type="EC" id="3.4.24.-" evidence="15"/>
<evidence type="ECO:0000256" key="11">
    <source>
        <dbReference type="ARBA" id="ARBA00022989"/>
    </source>
</evidence>
<comment type="cofactor">
    <cofactor evidence="15">
        <name>Zn(2+)</name>
        <dbReference type="ChEBI" id="CHEBI:29105"/>
    </cofactor>
    <text evidence="15">Binds 1 zinc ion per subunit.</text>
</comment>
<evidence type="ECO:0000256" key="17">
    <source>
        <dbReference type="SAM" id="Coils"/>
    </source>
</evidence>
<evidence type="ECO:0000256" key="13">
    <source>
        <dbReference type="ARBA" id="ARBA00023136"/>
    </source>
</evidence>
<feature type="domain" description="AAA+ ATPase" evidence="18">
    <location>
        <begin position="187"/>
        <end position="326"/>
    </location>
</feature>
<dbReference type="GO" id="GO:0008270">
    <property type="term" value="F:zinc ion binding"/>
    <property type="evidence" value="ECO:0007669"/>
    <property type="project" value="UniProtKB-UniRule"/>
</dbReference>
<dbReference type="CDD" id="cd19501">
    <property type="entry name" value="RecA-like_FtsH"/>
    <property type="match status" value="1"/>
</dbReference>
<keyword evidence="5 15" id="KW-0812">Transmembrane</keyword>
<dbReference type="InterPro" id="IPR003593">
    <property type="entry name" value="AAA+_ATPase"/>
</dbReference>
<evidence type="ECO:0000259" key="18">
    <source>
        <dbReference type="SMART" id="SM00382"/>
    </source>
</evidence>
<comment type="similarity">
    <text evidence="14 15">In the central section; belongs to the AAA ATPase family.</text>
</comment>
<evidence type="ECO:0000256" key="9">
    <source>
        <dbReference type="ARBA" id="ARBA00022833"/>
    </source>
</evidence>
<feature type="binding site" evidence="15">
    <location>
        <begin position="195"/>
        <end position="202"/>
    </location>
    <ligand>
        <name>ATP</name>
        <dbReference type="ChEBI" id="CHEBI:30616"/>
    </ligand>
</feature>
<name>A0A8J6TAW3_9BACT</name>
<dbReference type="FunFam" id="1.10.8.60:FF:000001">
    <property type="entry name" value="ATP-dependent zinc metalloprotease FtsH"/>
    <property type="match status" value="1"/>
</dbReference>
<evidence type="ECO:0000313" key="20">
    <source>
        <dbReference type="Proteomes" id="UP000599024"/>
    </source>
</evidence>
<keyword evidence="3 15" id="KW-1003">Cell membrane</keyword>
<dbReference type="PANTHER" id="PTHR23076:SF97">
    <property type="entry name" value="ATP-DEPENDENT ZINC METALLOPROTEASE YME1L1"/>
    <property type="match status" value="1"/>
</dbReference>
<feature type="coiled-coil region" evidence="17">
    <location>
        <begin position="548"/>
        <end position="575"/>
    </location>
</feature>
<feature type="binding site" evidence="15">
    <location>
        <position position="422"/>
    </location>
    <ligand>
        <name>Zn(2+)</name>
        <dbReference type="ChEBI" id="CHEBI:29105"/>
        <note>catalytic</note>
    </ligand>
</feature>
<comment type="function">
    <text evidence="15">Acts as a processive, ATP-dependent zinc metallopeptidase for both cytoplasmic and membrane proteins. Plays a role in the quality control of integral membrane proteins.</text>
</comment>
<dbReference type="Gene3D" id="3.30.720.210">
    <property type="match status" value="1"/>
</dbReference>
<dbReference type="PANTHER" id="PTHR23076">
    <property type="entry name" value="METALLOPROTEASE M41 FTSH"/>
    <property type="match status" value="1"/>
</dbReference>
<gene>
    <name evidence="15" type="primary">ftsH</name>
    <name evidence="19" type="ORF">H8E79_09470</name>
</gene>
<dbReference type="GO" id="GO:0005524">
    <property type="term" value="F:ATP binding"/>
    <property type="evidence" value="ECO:0007669"/>
    <property type="project" value="UniProtKB-UniRule"/>
</dbReference>
<evidence type="ECO:0000313" key="19">
    <source>
        <dbReference type="EMBL" id="MBC8209378.1"/>
    </source>
</evidence>
<protein>
    <recommendedName>
        <fullName evidence="15">ATP-dependent zinc metalloprotease FtsH</fullName>
        <ecNumber evidence="15">3.4.24.-</ecNumber>
    </recommendedName>
</protein>
<feature type="active site" evidence="15">
    <location>
        <position position="419"/>
    </location>
</feature>
<dbReference type="InterPro" id="IPR027417">
    <property type="entry name" value="P-loop_NTPase"/>
</dbReference>
<evidence type="ECO:0000256" key="6">
    <source>
        <dbReference type="ARBA" id="ARBA00022723"/>
    </source>
</evidence>
<keyword evidence="8 15" id="KW-0378">Hydrolase</keyword>
<keyword evidence="9 15" id="KW-0862">Zinc</keyword>
<evidence type="ECO:0000256" key="16">
    <source>
        <dbReference type="RuleBase" id="RU003651"/>
    </source>
</evidence>
<comment type="subunit">
    <text evidence="15">Homohexamer.</text>
</comment>
<feature type="binding site" evidence="15">
    <location>
        <position position="494"/>
    </location>
    <ligand>
        <name>Zn(2+)</name>
        <dbReference type="ChEBI" id="CHEBI:29105"/>
        <note>catalytic</note>
    </ligand>
</feature>
<dbReference type="Gene3D" id="3.40.50.300">
    <property type="entry name" value="P-loop containing nucleotide triphosphate hydrolases"/>
    <property type="match status" value="1"/>
</dbReference>
<dbReference type="GO" id="GO:0006508">
    <property type="term" value="P:proteolysis"/>
    <property type="evidence" value="ECO:0007669"/>
    <property type="project" value="UniProtKB-KW"/>
</dbReference>
<dbReference type="HAMAP" id="MF_01458">
    <property type="entry name" value="FtsH"/>
    <property type="match status" value="1"/>
</dbReference>
<evidence type="ECO:0000256" key="7">
    <source>
        <dbReference type="ARBA" id="ARBA00022741"/>
    </source>
</evidence>
<evidence type="ECO:0000256" key="3">
    <source>
        <dbReference type="ARBA" id="ARBA00022475"/>
    </source>
</evidence>
<dbReference type="InterPro" id="IPR011546">
    <property type="entry name" value="Pept_M41_FtsH_extracell"/>
</dbReference>
<comment type="similarity">
    <text evidence="2 15">In the C-terminal section; belongs to the peptidase M41 family.</text>
</comment>
<dbReference type="EMBL" id="JACNLK010000096">
    <property type="protein sequence ID" value="MBC8209378.1"/>
    <property type="molecule type" value="Genomic_DNA"/>
</dbReference>
<comment type="similarity">
    <text evidence="16">Belongs to the AAA ATPase family.</text>
</comment>
<organism evidence="19 20">
    <name type="scientific">Candidatus Desulfatifera sulfidica</name>
    <dbReference type="NCBI Taxonomy" id="2841691"/>
    <lineage>
        <taxon>Bacteria</taxon>
        <taxon>Pseudomonadati</taxon>
        <taxon>Thermodesulfobacteriota</taxon>
        <taxon>Desulfobulbia</taxon>
        <taxon>Desulfobulbales</taxon>
        <taxon>Desulfobulbaceae</taxon>
        <taxon>Candidatus Desulfatifera</taxon>
    </lineage>
</organism>
<dbReference type="AlphaFoldDB" id="A0A8J6TAW3"/>
<dbReference type="Proteomes" id="UP000599024">
    <property type="component" value="Unassembled WGS sequence"/>
</dbReference>
<evidence type="ECO:0000256" key="4">
    <source>
        <dbReference type="ARBA" id="ARBA00022670"/>
    </source>
</evidence>
<evidence type="ECO:0000256" key="1">
    <source>
        <dbReference type="ARBA" id="ARBA00004370"/>
    </source>
</evidence>
<dbReference type="GO" id="GO:0005886">
    <property type="term" value="C:plasma membrane"/>
    <property type="evidence" value="ECO:0007669"/>
    <property type="project" value="UniProtKB-SubCell"/>
</dbReference>
<keyword evidence="6 15" id="KW-0479">Metal-binding</keyword>
<dbReference type="InterPro" id="IPR037219">
    <property type="entry name" value="Peptidase_M41-like"/>
</dbReference>
<keyword evidence="11 15" id="KW-1133">Transmembrane helix</keyword>
<dbReference type="FunFam" id="3.40.50.300:FF:000001">
    <property type="entry name" value="ATP-dependent zinc metalloprotease FtsH"/>
    <property type="match status" value="1"/>
</dbReference>
<feature type="binding site" evidence="15">
    <location>
        <position position="418"/>
    </location>
    <ligand>
        <name>Zn(2+)</name>
        <dbReference type="ChEBI" id="CHEBI:29105"/>
        <note>catalytic</note>
    </ligand>
</feature>
<evidence type="ECO:0000256" key="14">
    <source>
        <dbReference type="ARBA" id="ARBA00061570"/>
    </source>
</evidence>
<keyword evidence="10 15" id="KW-0067">ATP-binding</keyword>
<dbReference type="GO" id="GO:0004222">
    <property type="term" value="F:metalloendopeptidase activity"/>
    <property type="evidence" value="ECO:0007669"/>
    <property type="project" value="InterPro"/>
</dbReference>
<dbReference type="SUPFAM" id="SSF52540">
    <property type="entry name" value="P-loop containing nucleoside triphosphate hydrolases"/>
    <property type="match status" value="1"/>
</dbReference>
<keyword evidence="4 15" id="KW-0645">Protease</keyword>
<feature type="transmembrane region" description="Helical" evidence="15">
    <location>
        <begin position="100"/>
        <end position="121"/>
    </location>
</feature>
<feature type="transmembrane region" description="Helical" evidence="15">
    <location>
        <begin position="7"/>
        <end position="25"/>
    </location>
</feature>
<sequence>MKYFYKNLAIWLVVGLVIILAVNMFQRPGSDDTTVHYSEFIKKIENGTVTHIDIEGDQVSWQSSEGKTLRTVVPPASIEVGLFLNKGVTVEAHSSNEPSWITRSLFTWVPLVLLLGVWYFFMRNNSEGKGGGRLMSLGKSRARLIDGEKSNIKFKDVAGIEEAKDELVEIVDFLRTPEKYTSTGARIPTGVLLSGDPGTGKTLLAKAIAGEAAVPFYSISGSDFVEMYVGVGASRVRDLFAEAKKKEPCIIFIDEIDAVGRHRSAGAASGNDEREQTLNQLLVEMDGFEANNSVVVIAATNRPDILDPALKRPGRFDRQIIVPVPDVRGREHILKVHGSKVQVNPNVDWSVVAKGTPGFSGAELANMVNEAALLSVRGDGDGIVTNHHLDMAKDKVMMGAERRSLIITPAEKNTTAYHEAGHALVAWLLPGADPVHKVSIIPRGQALGITMQMPENEKYSHSRGYLYNTICVLLGGRVAEEIIFDEITTGAGNDIERATGMAQKMVCEWGMDPEIGPLSFATDQNTGMRYPVSEETALKIDKAVQRIIGNAYTQVREMLQENEQALREITQALHDKETIGRDDLTRIIGPPVA</sequence>
<dbReference type="Gene3D" id="1.10.8.60">
    <property type="match status" value="1"/>
</dbReference>
<dbReference type="Gene3D" id="1.20.58.760">
    <property type="entry name" value="Peptidase M41"/>
    <property type="match status" value="1"/>
</dbReference>
<evidence type="ECO:0000256" key="15">
    <source>
        <dbReference type="HAMAP-Rule" id="MF_01458"/>
    </source>
</evidence>
<accession>A0A8J6TAW3</accession>